<reference evidence="6 8" key="2">
    <citation type="submission" date="2018-06" db="EMBL/GenBank/DDBJ databases">
        <authorList>
            <consortium name="Pathogen Informatics"/>
            <person name="Doyle S."/>
        </authorList>
    </citation>
    <scope>NUCLEOTIDE SEQUENCE [LARGE SCALE GENOMIC DNA]</scope>
    <source>
        <strain evidence="6 8">NCTC13492</strain>
    </source>
</reference>
<dbReference type="Pfam" id="PF01548">
    <property type="entry name" value="DEDD_Tnp_IS110"/>
    <property type="match status" value="1"/>
</dbReference>
<dbReference type="GO" id="GO:0006313">
    <property type="term" value="P:DNA transposition"/>
    <property type="evidence" value="ECO:0007669"/>
    <property type="project" value="InterPro"/>
</dbReference>
<dbReference type="Proteomes" id="UP000251670">
    <property type="component" value="Unassembled WGS sequence"/>
</dbReference>
<reference evidence="3 7" key="1">
    <citation type="submission" date="2016-10" db="EMBL/GenBank/DDBJ databases">
        <authorList>
            <person name="Varghese N."/>
            <person name="Submissions S."/>
        </authorList>
    </citation>
    <scope>NUCLEOTIDE SEQUENCE [LARGE SCALE GENOMIC DNA]</scope>
    <source>
        <strain evidence="3 7">DSM 19299</strain>
    </source>
</reference>
<dbReference type="GO" id="GO:0004803">
    <property type="term" value="F:transposase activity"/>
    <property type="evidence" value="ECO:0007669"/>
    <property type="project" value="InterPro"/>
</dbReference>
<dbReference type="OrthoDB" id="964423at2"/>
<sequence length="335" mass="38996">MKTYFIGIDISMDTLDVCILNDFNEKQTVLKVENTVEGIEKMIDSASDFEPDSERLYCFENTGNYGLLLCRMLEDRQIDYYQVPALEIKLSQGIQRGKNDRVDAWRIAKYAKTYSKDLKPYVLPEKVLFKVKNLLTYRNILIKVRTQFKNEKKSFYQASKISDVDFEMDDITYHIQQLDKKVTLVEEKIQQQINSEARINKNFEKITKVKGVGFLTAAYMIVLTNNFTSFQNPRKFNCYAGLAPFEHTSGTSIKGKTKTSKLRNKRIKTVLFNGANSAIIYDEELKAYYKRKKEQGKAHNSIINAVCCKLVYRMFAVVKREQPFVNLVRYNLHMS</sequence>
<dbReference type="InterPro" id="IPR002525">
    <property type="entry name" value="Transp_IS110-like_N"/>
</dbReference>
<evidence type="ECO:0000313" key="7">
    <source>
        <dbReference type="Proteomes" id="UP000199426"/>
    </source>
</evidence>
<dbReference type="GO" id="GO:0003677">
    <property type="term" value="F:DNA binding"/>
    <property type="evidence" value="ECO:0007669"/>
    <property type="project" value="InterPro"/>
</dbReference>
<proteinExistence type="predicted"/>
<dbReference type="PANTHER" id="PTHR33055:SF3">
    <property type="entry name" value="PUTATIVE TRANSPOSASE FOR IS117-RELATED"/>
    <property type="match status" value="1"/>
</dbReference>
<dbReference type="Pfam" id="PF02371">
    <property type="entry name" value="Transposase_20"/>
    <property type="match status" value="1"/>
</dbReference>
<dbReference type="EMBL" id="FNEG01000019">
    <property type="protein sequence ID" value="SDJ94855.1"/>
    <property type="molecule type" value="Genomic_DNA"/>
</dbReference>
<evidence type="ECO:0000313" key="5">
    <source>
        <dbReference type="EMBL" id="SQB43429.1"/>
    </source>
</evidence>
<dbReference type="Proteomes" id="UP000199426">
    <property type="component" value="Unassembled WGS sequence"/>
</dbReference>
<evidence type="ECO:0000313" key="6">
    <source>
        <dbReference type="EMBL" id="SQB46062.1"/>
    </source>
</evidence>
<evidence type="ECO:0000259" key="1">
    <source>
        <dbReference type="Pfam" id="PF01548"/>
    </source>
</evidence>
<dbReference type="NCBIfam" id="NF033542">
    <property type="entry name" value="transpos_IS110"/>
    <property type="match status" value="1"/>
</dbReference>
<gene>
    <name evidence="4" type="ORF">NCTC13492_01917</name>
    <name evidence="5" type="ORF">NCTC13492_02240</name>
    <name evidence="6" type="ORF">NCTC13492_03125</name>
    <name evidence="3" type="ORF">SAMN05421542_4721</name>
</gene>
<protein>
    <submittedName>
        <fullName evidence="3 6">Transposase</fullName>
    </submittedName>
</protein>
<organism evidence="6 8">
    <name type="scientific">Chryseobacterium jejuense</name>
    <dbReference type="NCBI Taxonomy" id="445960"/>
    <lineage>
        <taxon>Bacteria</taxon>
        <taxon>Pseudomonadati</taxon>
        <taxon>Bacteroidota</taxon>
        <taxon>Flavobacteriia</taxon>
        <taxon>Flavobacteriales</taxon>
        <taxon>Weeksellaceae</taxon>
        <taxon>Chryseobacterium group</taxon>
        <taxon>Chryseobacterium</taxon>
    </lineage>
</organism>
<evidence type="ECO:0000313" key="3">
    <source>
        <dbReference type="EMBL" id="SDJ94855.1"/>
    </source>
</evidence>
<dbReference type="EMBL" id="UAWB01000012">
    <property type="protein sequence ID" value="SQB46062.1"/>
    <property type="molecule type" value="Genomic_DNA"/>
</dbReference>
<evidence type="ECO:0000259" key="2">
    <source>
        <dbReference type="Pfam" id="PF02371"/>
    </source>
</evidence>
<name>A0A2X2WS12_CHRJE</name>
<feature type="domain" description="Transposase IS110-like N-terminal" evidence="1">
    <location>
        <begin position="6"/>
        <end position="152"/>
    </location>
</feature>
<dbReference type="PANTHER" id="PTHR33055">
    <property type="entry name" value="TRANSPOSASE FOR INSERTION SEQUENCE ELEMENT IS1111A"/>
    <property type="match status" value="1"/>
</dbReference>
<feature type="domain" description="Transposase IS116/IS110/IS902 C-terminal" evidence="2">
    <location>
        <begin position="205"/>
        <end position="290"/>
    </location>
</feature>
<accession>A0A2X2WS12</accession>
<dbReference type="InterPro" id="IPR003346">
    <property type="entry name" value="Transposase_20"/>
</dbReference>
<dbReference type="InterPro" id="IPR047650">
    <property type="entry name" value="Transpos_IS110"/>
</dbReference>
<keyword evidence="7" id="KW-1185">Reference proteome</keyword>
<evidence type="ECO:0000313" key="4">
    <source>
        <dbReference type="EMBL" id="SQB28707.1"/>
    </source>
</evidence>
<evidence type="ECO:0000313" key="8">
    <source>
        <dbReference type="Proteomes" id="UP000251670"/>
    </source>
</evidence>
<dbReference type="AlphaFoldDB" id="A0A2X2WS12"/>
<dbReference type="EMBL" id="UAWB01000004">
    <property type="protein sequence ID" value="SQB43429.1"/>
    <property type="molecule type" value="Genomic_DNA"/>
</dbReference>
<dbReference type="RefSeq" id="WP_089739864.1">
    <property type="nucleotide sequence ID" value="NZ_FNEG01000019.1"/>
</dbReference>
<dbReference type="EMBL" id="UAWB01000002">
    <property type="protein sequence ID" value="SQB28707.1"/>
    <property type="molecule type" value="Genomic_DNA"/>
</dbReference>